<evidence type="ECO:0000256" key="5">
    <source>
        <dbReference type="ARBA" id="ARBA00023125"/>
    </source>
</evidence>
<dbReference type="PANTHER" id="PTHR12019">
    <property type="entry name" value="LAMINA-ASSOCIATED POLYPEPTIDE THYMOPOIETIN"/>
    <property type="match status" value="1"/>
</dbReference>
<sequence>MPVFVEDPSQFSKQRLKAELITHNVELPARESKKEVLLELYLKHVGVKPTADFSSDEEEDQVQNGNDEGDKPDPDMTDLSLLTDEQLKVKLLKYGVKAGPIVDSTRSLYEKKLQRLMEPAPEVKLNGTGDAGQYSDSEEEQDEEEEDEQEAPEQSDPETVTELDSAANQLKRSPGSGECSYADSSTCSTFSITQLVEQGSLLVAVVTASKCPLTVIGFTLEPANDLLKEMFPDAEVTPFGISATRRRPIRGAAGRPVQFKYPLPDFSPASVERKEISRRLVPLWIQTVIFLIVSSLLFLIYMTFEEFSY</sequence>
<feature type="region of interest" description="Disordered" evidence="6">
    <location>
        <begin position="119"/>
        <end position="160"/>
    </location>
</feature>
<keyword evidence="5" id="KW-0238">DNA-binding</keyword>
<keyword evidence="3" id="KW-0597">Phosphoprotein</keyword>
<evidence type="ECO:0000259" key="8">
    <source>
        <dbReference type="PROSITE" id="PS50954"/>
    </source>
</evidence>
<evidence type="ECO:0000256" key="4">
    <source>
        <dbReference type="ARBA" id="ARBA00022990"/>
    </source>
</evidence>
<accession>A0A6J2UV18</accession>
<keyword evidence="7" id="KW-1133">Transmembrane helix</keyword>
<dbReference type="InterPro" id="IPR011015">
    <property type="entry name" value="LEM/LEM-like_dom_sf"/>
</dbReference>
<keyword evidence="10" id="KW-1185">Reference proteome</keyword>
<evidence type="ECO:0000256" key="7">
    <source>
        <dbReference type="SAM" id="Phobius"/>
    </source>
</evidence>
<evidence type="ECO:0000256" key="6">
    <source>
        <dbReference type="SAM" id="MobiDB-lite"/>
    </source>
</evidence>
<dbReference type="RefSeq" id="XP_030623568.1">
    <property type="nucleotide sequence ID" value="XM_030767708.1"/>
</dbReference>
<keyword evidence="4" id="KW-0007">Acetylation</keyword>
<evidence type="ECO:0000259" key="9">
    <source>
        <dbReference type="PROSITE" id="PS50955"/>
    </source>
</evidence>
<dbReference type="InterPro" id="IPR003887">
    <property type="entry name" value="LEM_dom"/>
</dbReference>
<name>A0A6J2UV18_CHACN</name>
<dbReference type="AlphaFoldDB" id="A0A6J2UV18"/>
<keyword evidence="2" id="KW-0488">Methylation</keyword>
<reference evidence="11" key="1">
    <citation type="submission" date="2025-08" db="UniProtKB">
        <authorList>
            <consortium name="RefSeq"/>
        </authorList>
    </citation>
    <scope>IDENTIFICATION</scope>
</reference>
<dbReference type="InterPro" id="IPR051656">
    <property type="entry name" value="LEM_domain"/>
</dbReference>
<organism evidence="10 11">
    <name type="scientific">Chanos chanos</name>
    <name type="common">Milkfish</name>
    <name type="synonym">Mugil chanos</name>
    <dbReference type="NCBI Taxonomy" id="29144"/>
    <lineage>
        <taxon>Eukaryota</taxon>
        <taxon>Metazoa</taxon>
        <taxon>Chordata</taxon>
        <taxon>Craniata</taxon>
        <taxon>Vertebrata</taxon>
        <taxon>Euteleostomi</taxon>
        <taxon>Actinopterygii</taxon>
        <taxon>Neopterygii</taxon>
        <taxon>Teleostei</taxon>
        <taxon>Ostariophysi</taxon>
        <taxon>Gonorynchiformes</taxon>
        <taxon>Chanidae</taxon>
        <taxon>Chanos</taxon>
    </lineage>
</organism>
<dbReference type="CDD" id="cd12940">
    <property type="entry name" value="LEM_LAP2_LEMD1"/>
    <property type="match status" value="1"/>
</dbReference>
<dbReference type="InParanoid" id="A0A6J2UV18"/>
<dbReference type="SMART" id="SM01261">
    <property type="entry name" value="Thymopoietin"/>
    <property type="match status" value="1"/>
</dbReference>
<dbReference type="GeneID" id="115806847"/>
<dbReference type="SUPFAM" id="SSF63451">
    <property type="entry name" value="LEM domain"/>
    <property type="match status" value="2"/>
</dbReference>
<feature type="compositionally biased region" description="Acidic residues" evidence="6">
    <location>
        <begin position="136"/>
        <end position="160"/>
    </location>
</feature>
<feature type="region of interest" description="Disordered" evidence="6">
    <location>
        <begin position="49"/>
        <end position="79"/>
    </location>
</feature>
<gene>
    <name evidence="11" type="primary">lemd1</name>
</gene>
<feature type="transmembrane region" description="Helical" evidence="7">
    <location>
        <begin position="283"/>
        <end position="304"/>
    </location>
</feature>
<dbReference type="FunFam" id="1.10.720.40:FF:000001">
    <property type="entry name" value="LEM domain containing 2, isoform CRA_a"/>
    <property type="match status" value="2"/>
</dbReference>
<dbReference type="Proteomes" id="UP000504632">
    <property type="component" value="Chromosome 3"/>
</dbReference>
<feature type="domain" description="LEM" evidence="8">
    <location>
        <begin position="76"/>
        <end position="120"/>
    </location>
</feature>
<evidence type="ECO:0000256" key="3">
    <source>
        <dbReference type="ARBA" id="ARBA00022553"/>
    </source>
</evidence>
<dbReference type="InterPro" id="IPR013146">
    <property type="entry name" value="LEM-like_dom"/>
</dbReference>
<evidence type="ECO:0000256" key="2">
    <source>
        <dbReference type="ARBA" id="ARBA00022481"/>
    </source>
</evidence>
<feature type="domain" description="LEM-like" evidence="9">
    <location>
        <begin position="5"/>
        <end position="48"/>
    </location>
</feature>
<evidence type="ECO:0000313" key="11">
    <source>
        <dbReference type="RefSeq" id="XP_030623568.1"/>
    </source>
</evidence>
<comment type="similarity">
    <text evidence="1">Belongs to the LEM family.</text>
</comment>
<dbReference type="SMART" id="SM00540">
    <property type="entry name" value="LEM"/>
    <property type="match status" value="1"/>
</dbReference>
<evidence type="ECO:0000256" key="1">
    <source>
        <dbReference type="ARBA" id="ARBA00007744"/>
    </source>
</evidence>
<evidence type="ECO:0000313" key="10">
    <source>
        <dbReference type="Proteomes" id="UP000504632"/>
    </source>
</evidence>
<dbReference type="CTD" id="93273"/>
<dbReference type="GO" id="GO:0003677">
    <property type="term" value="F:DNA binding"/>
    <property type="evidence" value="ECO:0007669"/>
    <property type="project" value="UniProtKB-KW"/>
</dbReference>
<dbReference type="PROSITE" id="PS50955">
    <property type="entry name" value="LEM_LIKE"/>
    <property type="match status" value="1"/>
</dbReference>
<dbReference type="Pfam" id="PF03020">
    <property type="entry name" value="LEM"/>
    <property type="match status" value="1"/>
</dbReference>
<dbReference type="PANTHER" id="PTHR12019:SF22">
    <property type="entry name" value="LAMINA-ASSOCIATED POLYPEPTIDE 2, ISOFORMS BETA_GAMMA"/>
    <property type="match status" value="1"/>
</dbReference>
<protein>
    <submittedName>
        <fullName evidence="11">LEM domain-containing protein 1</fullName>
    </submittedName>
</protein>
<dbReference type="Pfam" id="PF08198">
    <property type="entry name" value="Thymopoietin"/>
    <property type="match status" value="1"/>
</dbReference>
<dbReference type="OrthoDB" id="6363067at2759"/>
<keyword evidence="7" id="KW-0812">Transmembrane</keyword>
<dbReference type="PROSITE" id="PS50954">
    <property type="entry name" value="LEM"/>
    <property type="match status" value="1"/>
</dbReference>
<dbReference type="GO" id="GO:0005635">
    <property type="term" value="C:nuclear envelope"/>
    <property type="evidence" value="ECO:0007669"/>
    <property type="project" value="UniProtKB-ARBA"/>
</dbReference>
<proteinExistence type="inferred from homology"/>
<keyword evidence="7" id="KW-0472">Membrane</keyword>
<dbReference type="Gene3D" id="1.10.720.40">
    <property type="match status" value="2"/>
</dbReference>